<feature type="coiled-coil region" evidence="1">
    <location>
        <begin position="240"/>
        <end position="274"/>
    </location>
</feature>
<evidence type="ECO:0000256" key="1">
    <source>
        <dbReference type="SAM" id="Coils"/>
    </source>
</evidence>
<gene>
    <name evidence="3" type="ORF">QYE76_002248</name>
</gene>
<keyword evidence="4" id="KW-1185">Reference proteome</keyword>
<evidence type="ECO:0000313" key="3">
    <source>
        <dbReference type="EMBL" id="KAK1627933.1"/>
    </source>
</evidence>
<dbReference type="AlphaFoldDB" id="A0AAD8W035"/>
<feature type="compositionally biased region" description="Low complexity" evidence="2">
    <location>
        <begin position="8"/>
        <end position="23"/>
    </location>
</feature>
<evidence type="ECO:0000256" key="2">
    <source>
        <dbReference type="SAM" id="MobiDB-lite"/>
    </source>
</evidence>
<feature type="region of interest" description="Disordered" evidence="2">
    <location>
        <begin position="1"/>
        <end position="80"/>
    </location>
</feature>
<dbReference type="EMBL" id="JAUUTY010000005">
    <property type="protein sequence ID" value="KAK1627933.1"/>
    <property type="molecule type" value="Genomic_DNA"/>
</dbReference>
<protein>
    <submittedName>
        <fullName evidence="3">Uncharacterized protein</fullName>
    </submittedName>
</protein>
<keyword evidence="1" id="KW-0175">Coiled coil</keyword>
<feature type="compositionally biased region" description="Pro residues" evidence="2">
    <location>
        <begin position="32"/>
        <end position="41"/>
    </location>
</feature>
<evidence type="ECO:0000313" key="4">
    <source>
        <dbReference type="Proteomes" id="UP001231189"/>
    </source>
</evidence>
<proteinExistence type="predicted"/>
<comment type="caution">
    <text evidence="3">The sequence shown here is derived from an EMBL/GenBank/DDBJ whole genome shotgun (WGS) entry which is preliminary data.</text>
</comment>
<organism evidence="3 4">
    <name type="scientific">Lolium multiflorum</name>
    <name type="common">Italian ryegrass</name>
    <name type="synonym">Lolium perenne subsp. multiflorum</name>
    <dbReference type="NCBI Taxonomy" id="4521"/>
    <lineage>
        <taxon>Eukaryota</taxon>
        <taxon>Viridiplantae</taxon>
        <taxon>Streptophyta</taxon>
        <taxon>Embryophyta</taxon>
        <taxon>Tracheophyta</taxon>
        <taxon>Spermatophyta</taxon>
        <taxon>Magnoliopsida</taxon>
        <taxon>Liliopsida</taxon>
        <taxon>Poales</taxon>
        <taxon>Poaceae</taxon>
        <taxon>BOP clade</taxon>
        <taxon>Pooideae</taxon>
        <taxon>Poodae</taxon>
        <taxon>Poeae</taxon>
        <taxon>Poeae Chloroplast Group 2 (Poeae type)</taxon>
        <taxon>Loliodinae</taxon>
        <taxon>Loliinae</taxon>
        <taxon>Lolium</taxon>
    </lineage>
</organism>
<name>A0AAD8W035_LOLMU</name>
<reference evidence="3" key="1">
    <citation type="submission" date="2023-07" db="EMBL/GenBank/DDBJ databases">
        <title>A chromosome-level genome assembly of Lolium multiflorum.</title>
        <authorList>
            <person name="Chen Y."/>
            <person name="Copetti D."/>
            <person name="Kolliker R."/>
            <person name="Studer B."/>
        </authorList>
    </citation>
    <scope>NUCLEOTIDE SEQUENCE</scope>
    <source>
        <strain evidence="3">02402/16</strain>
        <tissue evidence="3">Leaf</tissue>
    </source>
</reference>
<accession>A0AAD8W035</accession>
<dbReference type="Proteomes" id="UP001231189">
    <property type="component" value="Unassembled WGS sequence"/>
</dbReference>
<sequence length="445" mass="49218">MVKKKNRAAASSTSGGAAAKASSNLPKRSTPDAPPPAPTPPAKFGGRAQTRRLASIPIVSENLHDLPNDTSEGRGSSAPVDFHTAEYMSSKNEHDDPMNSEAIFTDLPPPANDTCDTARSVRDDDADHDAFVNAAVEEARASPAKRSTGGFADEDDLLDLLRLRRPNLAPFYRMSQLPKLRLLLQPPRPKYRLLPPFLGEGYSFDCCRHDPSFRKTCLRLPIYFPGIRLQKEVKSSSSKLDGAVKIAAAARQEVDSLKEELSKLKEKLKEEEASRLAEAWAAEKMIFFASLPWLCLVFPVPAFVDDSSGALSEGDRIQRMKDRIAQMEKDLRNTYALAAIIKKKGEIAADVERYALTELHKATEIIALNRAEENKRIHERVNTLTSVIMMRFLEGALESFGCRAVPRSGPAGPPLLRQVLQRPKSNLEDDVPFERDPSYTIVSDV</sequence>